<keyword evidence="14" id="KW-1185">Reference proteome</keyword>
<reference evidence="14" key="1">
    <citation type="journal article" date="2019" name="Int. J. Syst. Evol. Microbiol.">
        <title>The Global Catalogue of Microorganisms (GCM) 10K type strain sequencing project: providing services to taxonomists for standard genome sequencing and annotation.</title>
        <authorList>
            <consortium name="The Broad Institute Genomics Platform"/>
            <consortium name="The Broad Institute Genome Sequencing Center for Infectious Disease"/>
            <person name="Wu L."/>
            <person name="Ma J."/>
        </authorList>
    </citation>
    <scope>NUCLEOTIDE SEQUENCE [LARGE SCALE GENOMIC DNA]</scope>
    <source>
        <strain evidence="14">NBRC 102520</strain>
    </source>
</reference>
<dbReference type="CDD" id="cd00082">
    <property type="entry name" value="HisKA"/>
    <property type="match status" value="1"/>
</dbReference>
<keyword evidence="9" id="KW-0175">Coiled coil</keyword>
<evidence type="ECO:0000259" key="12">
    <source>
        <dbReference type="PROSITE" id="PS50112"/>
    </source>
</evidence>
<evidence type="ECO:0000313" key="14">
    <source>
        <dbReference type="Proteomes" id="UP001156905"/>
    </source>
</evidence>
<dbReference type="Pfam" id="PF02518">
    <property type="entry name" value="HATPase_c"/>
    <property type="match status" value="1"/>
</dbReference>
<dbReference type="PRINTS" id="PR00344">
    <property type="entry name" value="BCTRLSENSOR"/>
</dbReference>
<keyword evidence="10" id="KW-0472">Membrane</keyword>
<dbReference type="Proteomes" id="UP001156905">
    <property type="component" value="Unassembled WGS sequence"/>
</dbReference>
<evidence type="ECO:0000313" key="13">
    <source>
        <dbReference type="EMBL" id="GLR90875.1"/>
    </source>
</evidence>
<dbReference type="InterPro" id="IPR035965">
    <property type="entry name" value="PAS-like_dom_sf"/>
</dbReference>
<evidence type="ECO:0000256" key="6">
    <source>
        <dbReference type="ARBA" id="ARBA00022777"/>
    </source>
</evidence>
<dbReference type="Gene3D" id="3.30.565.10">
    <property type="entry name" value="Histidine kinase-like ATPase, C-terminal domain"/>
    <property type="match status" value="1"/>
</dbReference>
<feature type="transmembrane region" description="Helical" evidence="10">
    <location>
        <begin position="87"/>
        <end position="108"/>
    </location>
</feature>
<dbReference type="InterPro" id="IPR000014">
    <property type="entry name" value="PAS"/>
</dbReference>
<evidence type="ECO:0000256" key="3">
    <source>
        <dbReference type="ARBA" id="ARBA00022553"/>
    </source>
</evidence>
<evidence type="ECO:0000256" key="9">
    <source>
        <dbReference type="SAM" id="Coils"/>
    </source>
</evidence>
<keyword evidence="10" id="KW-1133">Transmembrane helix</keyword>
<proteinExistence type="predicted"/>
<feature type="transmembrane region" description="Helical" evidence="10">
    <location>
        <begin position="45"/>
        <end position="67"/>
    </location>
</feature>
<feature type="domain" description="PAS" evidence="12">
    <location>
        <begin position="113"/>
        <end position="184"/>
    </location>
</feature>
<dbReference type="CDD" id="cd00130">
    <property type="entry name" value="PAS"/>
    <property type="match status" value="1"/>
</dbReference>
<dbReference type="InterPro" id="IPR003661">
    <property type="entry name" value="HisK_dim/P_dom"/>
</dbReference>
<sequence length="484" mass="53182">MISNSVPLMTAVDLLIIGVTVYGIWRCRLINPGKRFERPRISLLLINSGLLAVALLYAADLAIMHVLPMVTAMDEAIKAMEALHRNLGWLVIPFAVVSISIGFIELLVELQRREARVRRLIDANIVGIFIWGPDGRIVDANEAFLRITGYVRDELISNRLGWTELTPAETHRVDEQRLAGLNASGVVHPYETEYIQRSSRRVPVLVGMAMFEGTPKEGVAFVLDLTDSKNAQLALRESEQRHREVELELAHANRVSAIGQLSLSIAHEVAQPITAAAVSAGSALRWLSAEPPNLAKAKERLGRIAKDVKRAQEIVDRIRSFVKKAPQRRDALVINEAILEVVALTQHEAAKNRVSVETQLTEGLPPVLGDRVQLQQVVLNLVINALEAMSGSDEGTRQLLIKTDKADQKEVLVVVQDSGPGMAPESIDRVFAPFYTTKPSGLGIGLSICRSIIEAHDGRLWATAAEHRGAAFAFTLPVRPDNSL</sequence>
<dbReference type="Gene3D" id="1.10.287.130">
    <property type="match status" value="1"/>
</dbReference>
<dbReference type="InterPro" id="IPR036097">
    <property type="entry name" value="HisK_dim/P_sf"/>
</dbReference>
<keyword evidence="8" id="KW-0902">Two-component regulatory system</keyword>
<dbReference type="InterPro" id="IPR036890">
    <property type="entry name" value="HATPase_C_sf"/>
</dbReference>
<keyword evidence="5" id="KW-0547">Nucleotide-binding</keyword>
<protein>
    <recommendedName>
        <fullName evidence="2">histidine kinase</fullName>
        <ecNumber evidence="2">2.7.13.3</ecNumber>
    </recommendedName>
</protein>
<dbReference type="SUPFAM" id="SSF47384">
    <property type="entry name" value="Homodimeric domain of signal transducing histidine kinase"/>
    <property type="match status" value="1"/>
</dbReference>
<dbReference type="PROSITE" id="PS50112">
    <property type="entry name" value="PAS"/>
    <property type="match status" value="1"/>
</dbReference>
<evidence type="ECO:0000256" key="7">
    <source>
        <dbReference type="ARBA" id="ARBA00022840"/>
    </source>
</evidence>
<evidence type="ECO:0000256" key="1">
    <source>
        <dbReference type="ARBA" id="ARBA00000085"/>
    </source>
</evidence>
<dbReference type="SMART" id="SM00091">
    <property type="entry name" value="PAS"/>
    <property type="match status" value="1"/>
</dbReference>
<dbReference type="EC" id="2.7.13.3" evidence="2"/>
<keyword evidence="10" id="KW-0812">Transmembrane</keyword>
<accession>A0ABQ6B922</accession>
<organism evidence="13 14">
    <name type="scientific">Bradyrhizobium iriomotense</name>
    <dbReference type="NCBI Taxonomy" id="441950"/>
    <lineage>
        <taxon>Bacteria</taxon>
        <taxon>Pseudomonadati</taxon>
        <taxon>Pseudomonadota</taxon>
        <taxon>Alphaproteobacteria</taxon>
        <taxon>Hyphomicrobiales</taxon>
        <taxon>Nitrobacteraceae</taxon>
        <taxon>Bradyrhizobium</taxon>
    </lineage>
</organism>
<comment type="catalytic activity">
    <reaction evidence="1">
        <text>ATP + protein L-histidine = ADP + protein N-phospho-L-histidine.</text>
        <dbReference type="EC" id="2.7.13.3"/>
    </reaction>
</comment>
<evidence type="ECO:0000256" key="4">
    <source>
        <dbReference type="ARBA" id="ARBA00022679"/>
    </source>
</evidence>
<dbReference type="PROSITE" id="PS50109">
    <property type="entry name" value="HIS_KIN"/>
    <property type="match status" value="1"/>
</dbReference>
<dbReference type="Gene3D" id="3.30.450.20">
    <property type="entry name" value="PAS domain"/>
    <property type="match status" value="1"/>
</dbReference>
<dbReference type="RefSeq" id="WP_284273938.1">
    <property type="nucleotide sequence ID" value="NZ_BSOW01000038.1"/>
</dbReference>
<evidence type="ECO:0000256" key="2">
    <source>
        <dbReference type="ARBA" id="ARBA00012438"/>
    </source>
</evidence>
<keyword evidence="6" id="KW-0418">Kinase</keyword>
<dbReference type="PANTHER" id="PTHR43065">
    <property type="entry name" value="SENSOR HISTIDINE KINASE"/>
    <property type="match status" value="1"/>
</dbReference>
<keyword evidence="7" id="KW-0067">ATP-binding</keyword>
<evidence type="ECO:0000256" key="5">
    <source>
        <dbReference type="ARBA" id="ARBA00022741"/>
    </source>
</evidence>
<dbReference type="SMART" id="SM00387">
    <property type="entry name" value="HATPase_c"/>
    <property type="match status" value="1"/>
</dbReference>
<keyword evidence="3" id="KW-0597">Phosphoprotein</keyword>
<comment type="caution">
    <text evidence="13">The sequence shown here is derived from an EMBL/GenBank/DDBJ whole genome shotgun (WGS) entry which is preliminary data.</text>
</comment>
<dbReference type="InterPro" id="IPR005467">
    <property type="entry name" value="His_kinase_dom"/>
</dbReference>
<dbReference type="InterPro" id="IPR003594">
    <property type="entry name" value="HATPase_dom"/>
</dbReference>
<dbReference type="PANTHER" id="PTHR43065:SF10">
    <property type="entry name" value="PEROXIDE STRESS-ACTIVATED HISTIDINE KINASE MAK3"/>
    <property type="match status" value="1"/>
</dbReference>
<evidence type="ECO:0000256" key="8">
    <source>
        <dbReference type="ARBA" id="ARBA00023012"/>
    </source>
</evidence>
<dbReference type="NCBIfam" id="TIGR00229">
    <property type="entry name" value="sensory_box"/>
    <property type="match status" value="1"/>
</dbReference>
<dbReference type="SUPFAM" id="SSF55785">
    <property type="entry name" value="PYP-like sensor domain (PAS domain)"/>
    <property type="match status" value="1"/>
</dbReference>
<dbReference type="InterPro" id="IPR004358">
    <property type="entry name" value="Sig_transdc_His_kin-like_C"/>
</dbReference>
<evidence type="ECO:0000259" key="11">
    <source>
        <dbReference type="PROSITE" id="PS50109"/>
    </source>
</evidence>
<dbReference type="EMBL" id="BSOW01000038">
    <property type="protein sequence ID" value="GLR90875.1"/>
    <property type="molecule type" value="Genomic_DNA"/>
</dbReference>
<evidence type="ECO:0000256" key="10">
    <source>
        <dbReference type="SAM" id="Phobius"/>
    </source>
</evidence>
<feature type="transmembrane region" description="Helical" evidence="10">
    <location>
        <begin position="6"/>
        <end position="25"/>
    </location>
</feature>
<gene>
    <name evidence="13" type="ORF">GCM10007857_75910</name>
</gene>
<feature type="domain" description="Histidine kinase" evidence="11">
    <location>
        <begin position="264"/>
        <end position="480"/>
    </location>
</feature>
<dbReference type="SUPFAM" id="SSF55874">
    <property type="entry name" value="ATPase domain of HSP90 chaperone/DNA topoisomerase II/histidine kinase"/>
    <property type="match status" value="1"/>
</dbReference>
<dbReference type="SMART" id="SM00388">
    <property type="entry name" value="HisKA"/>
    <property type="match status" value="1"/>
</dbReference>
<feature type="coiled-coil region" evidence="9">
    <location>
        <begin position="228"/>
        <end position="255"/>
    </location>
</feature>
<name>A0ABQ6B922_9BRAD</name>
<dbReference type="Pfam" id="PF13426">
    <property type="entry name" value="PAS_9"/>
    <property type="match status" value="1"/>
</dbReference>
<keyword evidence="4" id="KW-0808">Transferase</keyword>